<proteinExistence type="predicted"/>
<name>A0A3E1NJI3_9BACT</name>
<evidence type="ECO:0000313" key="2">
    <source>
        <dbReference type="EMBL" id="RFM27948.1"/>
    </source>
</evidence>
<dbReference type="Proteomes" id="UP000261284">
    <property type="component" value="Unassembled WGS sequence"/>
</dbReference>
<evidence type="ECO:0000313" key="3">
    <source>
        <dbReference type="Proteomes" id="UP000261284"/>
    </source>
</evidence>
<evidence type="ECO:0008006" key="4">
    <source>
        <dbReference type="Google" id="ProtNLM"/>
    </source>
</evidence>
<dbReference type="AlphaFoldDB" id="A0A3E1NJI3"/>
<accession>A0A3E1NJI3</accession>
<organism evidence="2 3">
    <name type="scientific">Deminuibacter soli</name>
    <dbReference type="NCBI Taxonomy" id="2291815"/>
    <lineage>
        <taxon>Bacteria</taxon>
        <taxon>Pseudomonadati</taxon>
        <taxon>Bacteroidota</taxon>
        <taxon>Chitinophagia</taxon>
        <taxon>Chitinophagales</taxon>
        <taxon>Chitinophagaceae</taxon>
        <taxon>Deminuibacter</taxon>
    </lineage>
</organism>
<protein>
    <recommendedName>
        <fullName evidence="4">Peptidase S74 domain-containing protein</fullName>
    </recommendedName>
</protein>
<dbReference type="EMBL" id="QTJU01000003">
    <property type="protein sequence ID" value="RFM27948.1"/>
    <property type="molecule type" value="Genomic_DNA"/>
</dbReference>
<feature type="coiled-coil region" evidence="1">
    <location>
        <begin position="454"/>
        <end position="484"/>
    </location>
</feature>
<keyword evidence="1" id="KW-0175">Coiled coil</keyword>
<sequence>MICKAKAQWIGYPPGSDTSKAWRTGDVVIGGAAPQNAKLTVTGNIVQTSNNNYFNTARLYMQSPGAIPANGQTYATFAGNTFWNNDSAKWQIANSDLTHFGMMRFSATGINFYTQTAATSAQWLTETDLASMLALTMQRGGNVGIGVPVSQAKLHVGGNGSPIDTIAQLSANMVIQASTGGRTTDRGAQLEFVLPSYSNGTNFWGQGRIITVAGDNIHGNAVGKMIIGTRRKFNKLGTGSDWYYGDDIVIDGKGNIGIGTLTPSKKFTMAYSGTQLNSTTPITSEMVVQASTATRSVDTGVALEFVLPANTDGTNLYGHARIFAQAANNTNGNAAGKLVLGTRRKYDKIGAGSLWYYGDDITIDETGNVGIGTLKPTGKLAVNGILLAKQVKVSQSAANWPDYVFTPGYQLPSLDSVAQYISENKHLPEMPDAKEVETNGQDVGKVQQLMLKKMEEMTLYMIDMQKRIDRLENENRELKAKSNNQH</sequence>
<gene>
    <name evidence="2" type="ORF">DXN05_10400</name>
</gene>
<keyword evidence="3" id="KW-1185">Reference proteome</keyword>
<comment type="caution">
    <text evidence="2">The sequence shown here is derived from an EMBL/GenBank/DDBJ whole genome shotgun (WGS) entry which is preliminary data.</text>
</comment>
<reference evidence="2 3" key="1">
    <citation type="submission" date="2018-08" db="EMBL/GenBank/DDBJ databases">
        <title>Chitinophagaceae sp. K23C18032701, a novel bacterium isolated from forest soil.</title>
        <authorList>
            <person name="Wang C."/>
        </authorList>
    </citation>
    <scope>NUCLEOTIDE SEQUENCE [LARGE SCALE GENOMIC DNA]</scope>
    <source>
        <strain evidence="2 3">K23C18032701</strain>
    </source>
</reference>
<evidence type="ECO:0000256" key="1">
    <source>
        <dbReference type="SAM" id="Coils"/>
    </source>
</evidence>